<dbReference type="PANTHER" id="PTHR42852">
    <property type="entry name" value="THIOL:DISULFIDE INTERCHANGE PROTEIN DSBE"/>
    <property type="match status" value="1"/>
</dbReference>
<keyword evidence="5" id="KW-0732">Signal</keyword>
<dbReference type="InterPro" id="IPR050553">
    <property type="entry name" value="Thioredoxin_ResA/DsbE_sf"/>
</dbReference>
<dbReference type="GO" id="GO:0030313">
    <property type="term" value="C:cell envelope"/>
    <property type="evidence" value="ECO:0007669"/>
    <property type="project" value="UniProtKB-SubCell"/>
</dbReference>
<keyword evidence="8" id="KW-1185">Reference proteome</keyword>
<dbReference type="GO" id="GO:0016209">
    <property type="term" value="F:antioxidant activity"/>
    <property type="evidence" value="ECO:0007669"/>
    <property type="project" value="InterPro"/>
</dbReference>
<evidence type="ECO:0000313" key="7">
    <source>
        <dbReference type="EMBL" id="MCR8873209.1"/>
    </source>
</evidence>
<dbReference type="PANTHER" id="PTHR42852:SF6">
    <property type="entry name" value="THIOL:DISULFIDE INTERCHANGE PROTEIN DSBE"/>
    <property type="match status" value="1"/>
</dbReference>
<dbReference type="GO" id="GO:0016491">
    <property type="term" value="F:oxidoreductase activity"/>
    <property type="evidence" value="ECO:0007669"/>
    <property type="project" value="InterPro"/>
</dbReference>
<keyword evidence="3" id="KW-1015">Disulfide bond</keyword>
<feature type="signal peptide" evidence="5">
    <location>
        <begin position="1"/>
        <end position="17"/>
    </location>
</feature>
<feature type="domain" description="Thioredoxin" evidence="6">
    <location>
        <begin position="195"/>
        <end position="333"/>
    </location>
</feature>
<dbReference type="Proteomes" id="UP001204579">
    <property type="component" value="Unassembled WGS sequence"/>
</dbReference>
<dbReference type="Pfam" id="PF14289">
    <property type="entry name" value="DUF4369"/>
    <property type="match status" value="1"/>
</dbReference>
<reference evidence="7 8" key="1">
    <citation type="submission" date="2022-08" db="EMBL/GenBank/DDBJ databases">
        <authorList>
            <person name="Zeman M."/>
            <person name="Kubasova T."/>
        </authorList>
    </citation>
    <scope>NUCLEOTIDE SEQUENCE [LARGE SCALE GENOMIC DNA]</scope>
    <source>
        <strain evidence="7 8">ET62</strain>
    </source>
</reference>
<dbReference type="PROSITE" id="PS51257">
    <property type="entry name" value="PROKAR_LIPOPROTEIN"/>
    <property type="match status" value="1"/>
</dbReference>
<dbReference type="InterPro" id="IPR025380">
    <property type="entry name" value="DUF4369"/>
</dbReference>
<protein>
    <submittedName>
        <fullName evidence="7">AhpC/TSA family protein</fullName>
    </submittedName>
</protein>
<sequence length="333" mass="36923">MFLHVKNLMLAGAVALAAVACTQEKKTGYTIQGEVKDVTTGTVYLKCYQDGAFVDVDSAAVENGKFMFEGTVTEPMAYGLTTVKENRRPLVFFLGNEQIQAKMDEMNKKLDLTGASVNEVYAQNEKLVGEEGYDIDSLVTAHPASPVSAYLFMRNFATRMDYDGVKAIRDKFDASLDTTVYVKQIDDLLGRLVNLRVGATAPDFTLNDPDGKPVSLSSLRGKYVLVDFWASWCPDCRKENPNIVAAYKKYKDKNFTVLGVSFDRKKEPWVAAIEKDGLTWTHVSDLQGWNTPVADLYVIKWIPKNYLINPEGVILASGLEGEALDAKLAEVLK</sequence>
<feature type="chain" id="PRO_5043868257" evidence="5">
    <location>
        <begin position="18"/>
        <end position="333"/>
    </location>
</feature>
<dbReference type="Gene3D" id="3.40.30.10">
    <property type="entry name" value="Glutaredoxin"/>
    <property type="match status" value="1"/>
</dbReference>
<evidence type="ECO:0000313" key="8">
    <source>
        <dbReference type="Proteomes" id="UP001204579"/>
    </source>
</evidence>
<evidence type="ECO:0000256" key="4">
    <source>
        <dbReference type="ARBA" id="ARBA00023284"/>
    </source>
</evidence>
<evidence type="ECO:0000256" key="3">
    <source>
        <dbReference type="ARBA" id="ARBA00023157"/>
    </source>
</evidence>
<dbReference type="AlphaFoldDB" id="A0AAW5N8X7"/>
<dbReference type="CDD" id="cd02966">
    <property type="entry name" value="TlpA_like_family"/>
    <property type="match status" value="1"/>
</dbReference>
<name>A0AAW5N8X7_9BACT</name>
<gene>
    <name evidence="7" type="ORF">NW209_04085</name>
</gene>
<dbReference type="Pfam" id="PF00578">
    <property type="entry name" value="AhpC-TSA"/>
    <property type="match status" value="1"/>
</dbReference>
<comment type="caution">
    <text evidence="7">The sequence shown here is derived from an EMBL/GenBank/DDBJ whole genome shotgun (WGS) entry which is preliminary data.</text>
</comment>
<accession>A0AAW5N8X7</accession>
<dbReference type="PROSITE" id="PS51352">
    <property type="entry name" value="THIOREDOXIN_2"/>
    <property type="match status" value="1"/>
</dbReference>
<dbReference type="InterPro" id="IPR013766">
    <property type="entry name" value="Thioredoxin_domain"/>
</dbReference>
<evidence type="ECO:0000256" key="1">
    <source>
        <dbReference type="ARBA" id="ARBA00004196"/>
    </source>
</evidence>
<dbReference type="InterPro" id="IPR036249">
    <property type="entry name" value="Thioredoxin-like_sf"/>
</dbReference>
<evidence type="ECO:0000259" key="6">
    <source>
        <dbReference type="PROSITE" id="PS51352"/>
    </source>
</evidence>
<keyword evidence="2" id="KW-0201">Cytochrome c-type biogenesis</keyword>
<dbReference type="EMBL" id="JANRHJ010000003">
    <property type="protein sequence ID" value="MCR8873209.1"/>
    <property type="molecule type" value="Genomic_DNA"/>
</dbReference>
<dbReference type="SUPFAM" id="SSF52833">
    <property type="entry name" value="Thioredoxin-like"/>
    <property type="match status" value="1"/>
</dbReference>
<dbReference type="RefSeq" id="WP_018712076.1">
    <property type="nucleotide sequence ID" value="NZ_JANRHJ010000003.1"/>
</dbReference>
<evidence type="ECO:0000256" key="5">
    <source>
        <dbReference type="SAM" id="SignalP"/>
    </source>
</evidence>
<comment type="subcellular location">
    <subcellularLocation>
        <location evidence="1">Cell envelope</location>
    </subcellularLocation>
</comment>
<organism evidence="7 8">
    <name type="scientific">Phocaeicola barnesiae</name>
    <dbReference type="NCBI Taxonomy" id="376804"/>
    <lineage>
        <taxon>Bacteria</taxon>
        <taxon>Pseudomonadati</taxon>
        <taxon>Bacteroidota</taxon>
        <taxon>Bacteroidia</taxon>
        <taxon>Bacteroidales</taxon>
        <taxon>Bacteroidaceae</taxon>
        <taxon>Phocaeicola</taxon>
    </lineage>
</organism>
<keyword evidence="4" id="KW-0676">Redox-active center</keyword>
<proteinExistence type="predicted"/>
<dbReference type="GO" id="GO:0017004">
    <property type="term" value="P:cytochrome complex assembly"/>
    <property type="evidence" value="ECO:0007669"/>
    <property type="project" value="UniProtKB-KW"/>
</dbReference>
<evidence type="ECO:0000256" key="2">
    <source>
        <dbReference type="ARBA" id="ARBA00022748"/>
    </source>
</evidence>
<dbReference type="InterPro" id="IPR000866">
    <property type="entry name" value="AhpC/TSA"/>
</dbReference>
<dbReference type="GeneID" id="82444494"/>